<protein>
    <submittedName>
        <fullName evidence="2">Uroporphyrinogen-III synthase</fullName>
        <ecNumber evidence="2">4.2.1.75</ecNumber>
    </submittedName>
</protein>
<comment type="caution">
    <text evidence="2">The sequence shown here is derived from an EMBL/GenBank/DDBJ whole genome shotgun (WGS) entry which is preliminary data.</text>
</comment>
<evidence type="ECO:0000313" key="3">
    <source>
        <dbReference type="Proteomes" id="UP001205890"/>
    </source>
</evidence>
<dbReference type="CDD" id="cd06578">
    <property type="entry name" value="HemD"/>
    <property type="match status" value="1"/>
</dbReference>
<keyword evidence="2" id="KW-0456">Lyase</keyword>
<keyword evidence="3" id="KW-1185">Reference proteome</keyword>
<dbReference type="EC" id="4.2.1.75" evidence="2"/>
<sequence length="234" mass="23810">MRVVVTRPEPDAARTARRLAALGYTPVVAPLFEAVATSSAPAGDGWAAVVATSARAFLAGAADPAALSSPLFAVGERTASAARAAGFRDVRAAGGTALALSQLLARELPAGARVLYLAGTVRKPELEARLAAAGLRVTVRETYAMRRVSALPAAFAELLRSGAPALVLHYSRRGAETALDLAARAGLQDALAALAHRALSADVAEPLQRAGASDVVVAVAPDEDSLFATLPPCG</sequence>
<dbReference type="GO" id="GO:0004852">
    <property type="term" value="F:uroporphyrinogen-III synthase activity"/>
    <property type="evidence" value="ECO:0007669"/>
    <property type="project" value="UniProtKB-EC"/>
</dbReference>
<dbReference type="InterPro" id="IPR036108">
    <property type="entry name" value="4pyrrol_syn_uPrphyn_synt_sf"/>
</dbReference>
<dbReference type="Proteomes" id="UP001205890">
    <property type="component" value="Unassembled WGS sequence"/>
</dbReference>
<dbReference type="EMBL" id="JANCLU010000007">
    <property type="protein sequence ID" value="MCP8938740.1"/>
    <property type="molecule type" value="Genomic_DNA"/>
</dbReference>
<dbReference type="SUPFAM" id="SSF69618">
    <property type="entry name" value="HemD-like"/>
    <property type="match status" value="1"/>
</dbReference>
<reference evidence="2 3" key="1">
    <citation type="submission" date="2022-07" db="EMBL/GenBank/DDBJ databases">
        <authorList>
            <person name="Li W.-J."/>
            <person name="Deng Q.-Q."/>
        </authorList>
    </citation>
    <scope>NUCLEOTIDE SEQUENCE [LARGE SCALE GENOMIC DNA]</scope>
    <source>
        <strain evidence="2 3">SYSU M60028</strain>
    </source>
</reference>
<dbReference type="InterPro" id="IPR003754">
    <property type="entry name" value="4pyrrol_synth_uPrphyn_synth"/>
</dbReference>
<name>A0ABT1LB77_9HYPH</name>
<accession>A0ABT1LB77</accession>
<gene>
    <name evidence="2" type="ORF">NK718_09460</name>
</gene>
<dbReference type="Gene3D" id="3.40.50.10090">
    <property type="match status" value="2"/>
</dbReference>
<dbReference type="RefSeq" id="WP_254740955.1">
    <property type="nucleotide sequence ID" value="NZ_JANCLU010000007.1"/>
</dbReference>
<evidence type="ECO:0000313" key="2">
    <source>
        <dbReference type="EMBL" id="MCP8938740.1"/>
    </source>
</evidence>
<organism evidence="2 3">
    <name type="scientific">Alsobacter ponti</name>
    <dbReference type="NCBI Taxonomy" id="2962936"/>
    <lineage>
        <taxon>Bacteria</taxon>
        <taxon>Pseudomonadati</taxon>
        <taxon>Pseudomonadota</taxon>
        <taxon>Alphaproteobacteria</taxon>
        <taxon>Hyphomicrobiales</taxon>
        <taxon>Alsobacteraceae</taxon>
        <taxon>Alsobacter</taxon>
    </lineage>
</organism>
<evidence type="ECO:0000259" key="1">
    <source>
        <dbReference type="Pfam" id="PF02602"/>
    </source>
</evidence>
<dbReference type="Pfam" id="PF02602">
    <property type="entry name" value="HEM4"/>
    <property type="match status" value="1"/>
</dbReference>
<proteinExistence type="predicted"/>
<feature type="domain" description="Tetrapyrrole biosynthesis uroporphyrinogen III synthase" evidence="1">
    <location>
        <begin position="14"/>
        <end position="227"/>
    </location>
</feature>